<comment type="subcellular location">
    <subcellularLocation>
        <location evidence="1">Cell membrane</location>
        <topology evidence="1">Peripheral membrane protein</topology>
    </subcellularLocation>
</comment>
<dbReference type="GO" id="GO:0016887">
    <property type="term" value="F:ATP hydrolysis activity"/>
    <property type="evidence" value="ECO:0007669"/>
    <property type="project" value="InterPro"/>
</dbReference>
<dbReference type="CDD" id="cd03262">
    <property type="entry name" value="ABC_HisP_GlnQ"/>
    <property type="match status" value="1"/>
</dbReference>
<reference evidence="9" key="1">
    <citation type="submission" date="2016-10" db="EMBL/GenBank/DDBJ databases">
        <authorList>
            <person name="Varghese N."/>
            <person name="Submissions S."/>
        </authorList>
    </citation>
    <scope>NUCLEOTIDE SEQUENCE [LARGE SCALE GENOMIC DNA]</scope>
    <source>
        <strain evidence="9">ATCC 700379</strain>
    </source>
</reference>
<gene>
    <name evidence="8" type="ORF">SAMN02982927_01388</name>
</gene>
<dbReference type="InterPro" id="IPR027417">
    <property type="entry name" value="P-loop_NTPase"/>
</dbReference>
<sequence>MPKPMIEVTQLHKSFGSLEILKGIDLDVHQGEIVVIIGPSGSGKSTLLRCLNCLELPTSGTVKVEGENFADSSGRYNEKRVAKLRTEIGMVFQSFNLFPMMTAVENVMAAQVKIRKKSKEEARKTAEKYLKKVGLAERMDHYPDQLSGGQKQRVAIARALAMEPHIMLFDEATSALDPELVGEVLKVIRELADEGMTMVLVTHEMRFAEEIGDRIIFMDKGMIVEEGKPDELFNAPKHQRTKLFINQVLHPEAEKV</sequence>
<dbReference type="InterPro" id="IPR050086">
    <property type="entry name" value="MetN_ABC_transporter-like"/>
</dbReference>
<dbReference type="GO" id="GO:0005524">
    <property type="term" value="F:ATP binding"/>
    <property type="evidence" value="ECO:0007669"/>
    <property type="project" value="UniProtKB-KW"/>
</dbReference>
<evidence type="ECO:0000259" key="7">
    <source>
        <dbReference type="PROSITE" id="PS50893"/>
    </source>
</evidence>
<dbReference type="PANTHER" id="PTHR43166:SF35">
    <property type="entry name" value="L-CYSTINE IMPORT ATP-BINDING PROTEIN TCYN"/>
    <property type="match status" value="1"/>
</dbReference>
<dbReference type="PROSITE" id="PS50893">
    <property type="entry name" value="ABC_TRANSPORTER_2"/>
    <property type="match status" value="1"/>
</dbReference>
<proteinExistence type="predicted"/>
<keyword evidence="9" id="KW-1185">Reference proteome</keyword>
<protein>
    <submittedName>
        <fullName evidence="8">Amino acid ABC transporter ATP-binding protein, PAAT family (TC 3.A.1.3.-)</fullName>
    </submittedName>
</protein>
<keyword evidence="6" id="KW-0472">Membrane</keyword>
<evidence type="ECO:0000256" key="1">
    <source>
        <dbReference type="ARBA" id="ARBA00004202"/>
    </source>
</evidence>
<name>A0A1I2QWX7_9BACL</name>
<accession>A0A1I2QWX7</accession>
<dbReference type="SMART" id="SM00382">
    <property type="entry name" value="AAA"/>
    <property type="match status" value="1"/>
</dbReference>
<dbReference type="Proteomes" id="UP000198752">
    <property type="component" value="Unassembled WGS sequence"/>
</dbReference>
<dbReference type="GO" id="GO:0005886">
    <property type="term" value="C:plasma membrane"/>
    <property type="evidence" value="ECO:0007669"/>
    <property type="project" value="UniProtKB-SubCell"/>
</dbReference>
<dbReference type="Pfam" id="PF00005">
    <property type="entry name" value="ABC_tran"/>
    <property type="match status" value="1"/>
</dbReference>
<dbReference type="InterPro" id="IPR003593">
    <property type="entry name" value="AAA+_ATPase"/>
</dbReference>
<evidence type="ECO:0000256" key="2">
    <source>
        <dbReference type="ARBA" id="ARBA00022448"/>
    </source>
</evidence>
<keyword evidence="5 8" id="KW-0067">ATP-binding</keyword>
<dbReference type="AlphaFoldDB" id="A0A1I2QWX7"/>
<keyword evidence="3" id="KW-1003">Cell membrane</keyword>
<dbReference type="GO" id="GO:0015424">
    <property type="term" value="F:ABC-type amino acid transporter activity"/>
    <property type="evidence" value="ECO:0007669"/>
    <property type="project" value="InterPro"/>
</dbReference>
<keyword evidence="4" id="KW-0547">Nucleotide-binding</keyword>
<dbReference type="InterPro" id="IPR030679">
    <property type="entry name" value="ABC_ATPase_HisP-typ"/>
</dbReference>
<evidence type="ECO:0000256" key="4">
    <source>
        <dbReference type="ARBA" id="ARBA00022741"/>
    </source>
</evidence>
<dbReference type="PANTHER" id="PTHR43166">
    <property type="entry name" value="AMINO ACID IMPORT ATP-BINDING PROTEIN"/>
    <property type="match status" value="1"/>
</dbReference>
<evidence type="ECO:0000256" key="6">
    <source>
        <dbReference type="ARBA" id="ARBA00023136"/>
    </source>
</evidence>
<dbReference type="SUPFAM" id="SSF52540">
    <property type="entry name" value="P-loop containing nucleoside triphosphate hydrolases"/>
    <property type="match status" value="1"/>
</dbReference>
<feature type="domain" description="ABC transporter" evidence="7">
    <location>
        <begin position="6"/>
        <end position="245"/>
    </location>
</feature>
<evidence type="ECO:0000256" key="5">
    <source>
        <dbReference type="ARBA" id="ARBA00022840"/>
    </source>
</evidence>
<dbReference type="InterPro" id="IPR003439">
    <property type="entry name" value="ABC_transporter-like_ATP-bd"/>
</dbReference>
<dbReference type="Gene3D" id="3.40.50.300">
    <property type="entry name" value="P-loop containing nucleotide triphosphate hydrolases"/>
    <property type="match status" value="1"/>
</dbReference>
<organism evidence="8 9">
    <name type="scientific">Sporolactobacillus nakayamae</name>
    <dbReference type="NCBI Taxonomy" id="269670"/>
    <lineage>
        <taxon>Bacteria</taxon>
        <taxon>Bacillati</taxon>
        <taxon>Bacillota</taxon>
        <taxon>Bacilli</taxon>
        <taxon>Bacillales</taxon>
        <taxon>Sporolactobacillaceae</taxon>
        <taxon>Sporolactobacillus</taxon>
    </lineage>
</organism>
<dbReference type="EMBL" id="FOOY01000008">
    <property type="protein sequence ID" value="SFG32862.1"/>
    <property type="molecule type" value="Genomic_DNA"/>
</dbReference>
<dbReference type="PIRSF" id="PIRSF039085">
    <property type="entry name" value="ABC_ATPase_HisP"/>
    <property type="match status" value="1"/>
</dbReference>
<evidence type="ECO:0000313" key="8">
    <source>
        <dbReference type="EMBL" id="SFG32862.1"/>
    </source>
</evidence>
<dbReference type="PROSITE" id="PS00211">
    <property type="entry name" value="ABC_TRANSPORTER_1"/>
    <property type="match status" value="1"/>
</dbReference>
<dbReference type="InterPro" id="IPR017871">
    <property type="entry name" value="ABC_transporter-like_CS"/>
</dbReference>
<dbReference type="STRING" id="269670.SAMN02982927_01388"/>
<dbReference type="FunFam" id="3.40.50.300:FF:000020">
    <property type="entry name" value="Amino acid ABC transporter ATP-binding component"/>
    <property type="match status" value="1"/>
</dbReference>
<evidence type="ECO:0000313" key="9">
    <source>
        <dbReference type="Proteomes" id="UP000198752"/>
    </source>
</evidence>
<evidence type="ECO:0000256" key="3">
    <source>
        <dbReference type="ARBA" id="ARBA00022475"/>
    </source>
</evidence>
<keyword evidence="2" id="KW-0813">Transport</keyword>